<evidence type="ECO:0000256" key="1">
    <source>
        <dbReference type="SAM" id="SignalP"/>
    </source>
</evidence>
<keyword evidence="3" id="KW-1185">Reference proteome</keyword>
<feature type="chain" id="PRO_5042137126" description="N-acetyltransferase domain-containing protein" evidence="1">
    <location>
        <begin position="33"/>
        <end position="269"/>
    </location>
</feature>
<protein>
    <recommendedName>
        <fullName evidence="4">N-acetyltransferase domain-containing protein</fullName>
    </recommendedName>
</protein>
<evidence type="ECO:0000313" key="3">
    <source>
        <dbReference type="Proteomes" id="UP001295423"/>
    </source>
</evidence>
<feature type="signal peptide" evidence="1">
    <location>
        <begin position="1"/>
        <end position="32"/>
    </location>
</feature>
<name>A0AAD2G005_9STRA</name>
<evidence type="ECO:0000313" key="2">
    <source>
        <dbReference type="EMBL" id="CAJ1958816.1"/>
    </source>
</evidence>
<accession>A0AAD2G005</accession>
<keyword evidence="1" id="KW-0732">Signal</keyword>
<organism evidence="2 3">
    <name type="scientific">Cylindrotheca closterium</name>
    <dbReference type="NCBI Taxonomy" id="2856"/>
    <lineage>
        <taxon>Eukaryota</taxon>
        <taxon>Sar</taxon>
        <taxon>Stramenopiles</taxon>
        <taxon>Ochrophyta</taxon>
        <taxon>Bacillariophyta</taxon>
        <taxon>Bacillariophyceae</taxon>
        <taxon>Bacillariophycidae</taxon>
        <taxon>Bacillariales</taxon>
        <taxon>Bacillariaceae</taxon>
        <taxon>Cylindrotheca</taxon>
    </lineage>
</organism>
<dbReference type="Proteomes" id="UP001295423">
    <property type="component" value="Unassembled WGS sequence"/>
</dbReference>
<proteinExistence type="predicted"/>
<dbReference type="PANTHER" id="PTHR36897">
    <property type="entry name" value="OS10G0351100-LIKE PROTEIN"/>
    <property type="match status" value="1"/>
</dbReference>
<reference evidence="2" key="1">
    <citation type="submission" date="2023-08" db="EMBL/GenBank/DDBJ databases">
        <authorList>
            <person name="Audoor S."/>
            <person name="Bilcke G."/>
        </authorList>
    </citation>
    <scope>NUCLEOTIDE SEQUENCE</scope>
</reference>
<evidence type="ECO:0008006" key="4">
    <source>
        <dbReference type="Google" id="ProtNLM"/>
    </source>
</evidence>
<sequence>MVRAISQSSMALCRIFYAVLLGFIFQAQNTSCFSPSSTTVSSHAKSSYHHIHNQQARIIDGSVQRHTYLASSSDSSVTTAAPPVPWTMEELEEQINQCGFVVSFSTFGPGYRAVARAQFNESIVLGYVEGFVRPAGKILHLDKMEVYKPMVEKARREGGESAFDFGGVGAAIGLLLGYRCMLHGLEKGCSIAEFLAIDDEEFQHKRLVKYYKQFGFKIVKYVGEDVQDIPDRLVWGGCGTLMREEIPILLKKFSRLLALMKTRQEAKNN</sequence>
<gene>
    <name evidence="2" type="ORF">CYCCA115_LOCUS17365</name>
</gene>
<comment type="caution">
    <text evidence="2">The sequence shown here is derived from an EMBL/GenBank/DDBJ whole genome shotgun (WGS) entry which is preliminary data.</text>
</comment>
<dbReference type="PANTHER" id="PTHR36897:SF2">
    <property type="entry name" value="OS10G0350800 PROTEIN"/>
    <property type="match status" value="1"/>
</dbReference>
<dbReference type="AlphaFoldDB" id="A0AAD2G005"/>
<dbReference type="EMBL" id="CAKOGP040001980">
    <property type="protein sequence ID" value="CAJ1958816.1"/>
    <property type="molecule type" value="Genomic_DNA"/>
</dbReference>